<evidence type="ECO:0000256" key="1">
    <source>
        <dbReference type="ARBA" id="ARBA00004651"/>
    </source>
</evidence>
<feature type="transmembrane region" description="Helical" evidence="5">
    <location>
        <begin position="58"/>
        <end position="80"/>
    </location>
</feature>
<keyword evidence="3 5" id="KW-1133">Transmembrane helix</keyword>
<dbReference type="GO" id="GO:0005886">
    <property type="term" value="C:plasma membrane"/>
    <property type="evidence" value="ECO:0007669"/>
    <property type="project" value="UniProtKB-SubCell"/>
</dbReference>
<evidence type="ECO:0000313" key="8">
    <source>
        <dbReference type="Proteomes" id="UP000606172"/>
    </source>
</evidence>
<comment type="caution">
    <text evidence="7">The sequence shown here is derived from an EMBL/GenBank/DDBJ whole genome shotgun (WGS) entry which is preliminary data.</text>
</comment>
<dbReference type="Pfam" id="PF07690">
    <property type="entry name" value="MFS_1"/>
    <property type="match status" value="1"/>
</dbReference>
<dbReference type="PROSITE" id="PS50850">
    <property type="entry name" value="MFS"/>
    <property type="match status" value="1"/>
</dbReference>
<dbReference type="GO" id="GO:0022857">
    <property type="term" value="F:transmembrane transporter activity"/>
    <property type="evidence" value="ECO:0007669"/>
    <property type="project" value="InterPro"/>
</dbReference>
<gene>
    <name evidence="7" type="ORF">Ssi02_15380</name>
</gene>
<feature type="transmembrane region" description="Helical" evidence="5">
    <location>
        <begin position="443"/>
        <end position="464"/>
    </location>
</feature>
<evidence type="ECO:0000256" key="4">
    <source>
        <dbReference type="ARBA" id="ARBA00023136"/>
    </source>
</evidence>
<keyword evidence="2 5" id="KW-0812">Transmembrane</keyword>
<sequence length="475" mass="49119">MTAPNPLDGPYVSPRIFSPQYRTASLGIVLVVTLIAFEGMSMGAVMPAVSAELDALDLYGWSFSAFLMSCLFSNVVAGMWSDRRGHAVPFLLGVALFIVGMLLAGVAQDKGVFILARAVQGLGAGAVMVAIYVMIARVYSPEARPKIFAALSGAWVVPALVGPSVAALIADNAGWRWVFFGIVPLVVPAMIMLLPALRPGPEQSPEVPAAERPERAAGLRTRPLLMTAAATAAAIGAGLLLYGVDTVRQALAFGGLAVLGGLALLAFGLPMLLPRRALRFGRGLPTTVMMRGVLCAAFFGVNSFIPLALNKVHGFSLTQAGVALTTGAIGWSLGSFLQTRRNADRVRLVRWGCVAVTSGIAVAVLAMVPGMTGWVVLPAWLLAGFGMGLAVSSVNVTTMRQSAEGEQGANSAALQVTDTLGSSLTIGLGGALINVAGHGSAQIATGFVVIAVLMTVVGAFGILVSGRMRENSFAT</sequence>
<dbReference type="Proteomes" id="UP000606172">
    <property type="component" value="Unassembled WGS sequence"/>
</dbReference>
<evidence type="ECO:0000313" key="7">
    <source>
        <dbReference type="EMBL" id="GII91307.1"/>
    </source>
</evidence>
<feature type="transmembrane region" description="Helical" evidence="5">
    <location>
        <begin position="87"/>
        <end position="107"/>
    </location>
</feature>
<dbReference type="RefSeq" id="WP_204022613.1">
    <property type="nucleotide sequence ID" value="NZ_BOOW01000009.1"/>
</dbReference>
<feature type="transmembrane region" description="Helical" evidence="5">
    <location>
        <begin position="113"/>
        <end position="135"/>
    </location>
</feature>
<evidence type="ECO:0000256" key="3">
    <source>
        <dbReference type="ARBA" id="ARBA00022989"/>
    </source>
</evidence>
<dbReference type="AlphaFoldDB" id="A0A919V6S1"/>
<feature type="transmembrane region" description="Helical" evidence="5">
    <location>
        <begin position="224"/>
        <end position="244"/>
    </location>
</feature>
<dbReference type="EMBL" id="BOOW01000009">
    <property type="protein sequence ID" value="GII91307.1"/>
    <property type="molecule type" value="Genomic_DNA"/>
</dbReference>
<comment type="subcellular location">
    <subcellularLocation>
        <location evidence="1">Cell membrane</location>
        <topology evidence="1">Multi-pass membrane protein</topology>
    </subcellularLocation>
</comment>
<evidence type="ECO:0000259" key="6">
    <source>
        <dbReference type="PROSITE" id="PS50850"/>
    </source>
</evidence>
<dbReference type="InterPro" id="IPR020846">
    <property type="entry name" value="MFS_dom"/>
</dbReference>
<evidence type="ECO:0000256" key="5">
    <source>
        <dbReference type="SAM" id="Phobius"/>
    </source>
</evidence>
<keyword evidence="4 5" id="KW-0472">Membrane</keyword>
<feature type="transmembrane region" description="Helical" evidence="5">
    <location>
        <begin position="419"/>
        <end position="437"/>
    </location>
</feature>
<feature type="transmembrane region" description="Helical" evidence="5">
    <location>
        <begin position="24"/>
        <end position="46"/>
    </location>
</feature>
<dbReference type="InterPro" id="IPR036259">
    <property type="entry name" value="MFS_trans_sf"/>
</dbReference>
<feature type="domain" description="Major facilitator superfamily (MFS) profile" evidence="6">
    <location>
        <begin position="24"/>
        <end position="469"/>
    </location>
</feature>
<feature type="transmembrane region" description="Helical" evidence="5">
    <location>
        <begin position="348"/>
        <end position="368"/>
    </location>
</feature>
<reference evidence="7" key="1">
    <citation type="submission" date="2021-01" db="EMBL/GenBank/DDBJ databases">
        <title>Whole genome shotgun sequence of Sinosporangium siamense NBRC 109515.</title>
        <authorList>
            <person name="Komaki H."/>
            <person name="Tamura T."/>
        </authorList>
    </citation>
    <scope>NUCLEOTIDE SEQUENCE</scope>
    <source>
        <strain evidence="7">NBRC 109515</strain>
    </source>
</reference>
<name>A0A919V6S1_9ACTN</name>
<feature type="transmembrane region" description="Helical" evidence="5">
    <location>
        <begin position="292"/>
        <end position="309"/>
    </location>
</feature>
<feature type="transmembrane region" description="Helical" evidence="5">
    <location>
        <begin position="250"/>
        <end position="272"/>
    </location>
</feature>
<protein>
    <submittedName>
        <fullName evidence="7">MFS transporter</fullName>
    </submittedName>
</protein>
<evidence type="ECO:0000256" key="2">
    <source>
        <dbReference type="ARBA" id="ARBA00022692"/>
    </source>
</evidence>
<feature type="transmembrane region" description="Helical" evidence="5">
    <location>
        <begin position="374"/>
        <end position="398"/>
    </location>
</feature>
<organism evidence="7 8">
    <name type="scientific">Sinosporangium siamense</name>
    <dbReference type="NCBI Taxonomy" id="1367973"/>
    <lineage>
        <taxon>Bacteria</taxon>
        <taxon>Bacillati</taxon>
        <taxon>Actinomycetota</taxon>
        <taxon>Actinomycetes</taxon>
        <taxon>Streptosporangiales</taxon>
        <taxon>Streptosporangiaceae</taxon>
        <taxon>Sinosporangium</taxon>
    </lineage>
</organism>
<feature type="transmembrane region" description="Helical" evidence="5">
    <location>
        <begin position="175"/>
        <end position="194"/>
    </location>
</feature>
<dbReference type="SUPFAM" id="SSF103473">
    <property type="entry name" value="MFS general substrate transporter"/>
    <property type="match status" value="1"/>
</dbReference>
<keyword evidence="8" id="KW-1185">Reference proteome</keyword>
<dbReference type="Gene3D" id="1.20.1250.20">
    <property type="entry name" value="MFS general substrate transporter like domains"/>
    <property type="match status" value="2"/>
</dbReference>
<dbReference type="InterPro" id="IPR011701">
    <property type="entry name" value="MFS"/>
</dbReference>
<dbReference type="PRINTS" id="PR01036">
    <property type="entry name" value="TCRTETB"/>
</dbReference>
<proteinExistence type="predicted"/>
<dbReference type="PANTHER" id="PTHR23501">
    <property type="entry name" value="MAJOR FACILITATOR SUPERFAMILY"/>
    <property type="match status" value="1"/>
</dbReference>
<feature type="transmembrane region" description="Helical" evidence="5">
    <location>
        <begin position="147"/>
        <end position="169"/>
    </location>
</feature>
<accession>A0A919V6S1</accession>
<dbReference type="PANTHER" id="PTHR23501:SF154">
    <property type="entry name" value="MULTIDRUG-EFFLUX TRANSPORTER RV1634-RELATED"/>
    <property type="match status" value="1"/>
</dbReference>